<dbReference type="EMBL" id="JAPCXC010000146">
    <property type="protein sequence ID" value="KAJ1604431.1"/>
    <property type="molecule type" value="Genomic_DNA"/>
</dbReference>
<evidence type="ECO:0000256" key="1">
    <source>
        <dbReference type="SAM" id="MobiDB-lite"/>
    </source>
</evidence>
<evidence type="ECO:0000313" key="2">
    <source>
        <dbReference type="EMBL" id="KAJ1604431.1"/>
    </source>
</evidence>
<organism evidence="2">
    <name type="scientific">Cryptosporidium canis</name>
    <dbReference type="NCBI Taxonomy" id="195482"/>
    <lineage>
        <taxon>Eukaryota</taxon>
        <taxon>Sar</taxon>
        <taxon>Alveolata</taxon>
        <taxon>Apicomplexa</taxon>
        <taxon>Conoidasida</taxon>
        <taxon>Coccidia</taxon>
        <taxon>Eucoccidiorida</taxon>
        <taxon>Eimeriorina</taxon>
        <taxon>Cryptosporidiidae</taxon>
        <taxon>Cryptosporidium</taxon>
    </lineage>
</organism>
<sequence length="107" mass="11750">MTAFRPSPKRGGVGGRVRRVQGRLQRRRGGYVHTGRREGPDLLDIGQEQPYRRPLCSSHVIVGHLGLAASCVDSNGVCVTNGKQEETTRQESRKSVTGPQQSRQLAD</sequence>
<feature type="compositionally biased region" description="Basic residues" evidence="1">
    <location>
        <begin position="16"/>
        <end position="30"/>
    </location>
</feature>
<feature type="compositionally biased region" description="Polar residues" evidence="1">
    <location>
        <begin position="95"/>
        <end position="107"/>
    </location>
</feature>
<feature type="compositionally biased region" description="Basic and acidic residues" evidence="1">
    <location>
        <begin position="83"/>
        <end position="94"/>
    </location>
</feature>
<reference evidence="2" key="1">
    <citation type="submission" date="2022-10" db="EMBL/GenBank/DDBJ databases">
        <title>Adaptive evolution leads to modifications in subtelomeric GC content in a zoonotic Cryptosporidium species.</title>
        <authorList>
            <person name="Li J."/>
            <person name="Feng Y."/>
            <person name="Xiao L."/>
        </authorList>
    </citation>
    <scope>NUCLEOTIDE SEQUENCE</scope>
    <source>
        <strain evidence="2">33844</strain>
    </source>
</reference>
<feature type="region of interest" description="Disordered" evidence="1">
    <location>
        <begin position="82"/>
        <end position="107"/>
    </location>
</feature>
<accession>A0A9D5DER7</accession>
<name>A0A9D5DER7_9CRYT</name>
<comment type="caution">
    <text evidence="2">The sequence shown here is derived from an EMBL/GenBank/DDBJ whole genome shotgun (WGS) entry which is preliminary data.</text>
</comment>
<dbReference type="AlphaFoldDB" id="A0A9D5DER7"/>
<proteinExistence type="predicted"/>
<dbReference type="Proteomes" id="UP001067231">
    <property type="component" value="Unassembled WGS sequence"/>
</dbReference>
<feature type="region of interest" description="Disordered" evidence="1">
    <location>
        <begin position="1"/>
        <end position="44"/>
    </location>
</feature>
<protein>
    <submittedName>
        <fullName evidence="2">Uncharacterized protein</fullName>
    </submittedName>
</protein>
<gene>
    <name evidence="2" type="ORF">OJ253_3678</name>
</gene>